<dbReference type="Proteomes" id="UP000335636">
    <property type="component" value="Unassembled WGS sequence"/>
</dbReference>
<evidence type="ECO:0000313" key="2">
    <source>
        <dbReference type="Proteomes" id="UP000335636"/>
    </source>
</evidence>
<dbReference type="EMBL" id="CABDUW010002326">
    <property type="protein sequence ID" value="VTJ86345.1"/>
    <property type="molecule type" value="Genomic_DNA"/>
</dbReference>
<organism evidence="1 2">
    <name type="scientific">Marmota monax</name>
    <name type="common">Woodchuck</name>
    <dbReference type="NCBI Taxonomy" id="9995"/>
    <lineage>
        <taxon>Eukaryota</taxon>
        <taxon>Metazoa</taxon>
        <taxon>Chordata</taxon>
        <taxon>Craniata</taxon>
        <taxon>Vertebrata</taxon>
        <taxon>Euteleostomi</taxon>
        <taxon>Mammalia</taxon>
        <taxon>Eutheria</taxon>
        <taxon>Euarchontoglires</taxon>
        <taxon>Glires</taxon>
        <taxon>Rodentia</taxon>
        <taxon>Sciuromorpha</taxon>
        <taxon>Sciuridae</taxon>
        <taxon>Xerinae</taxon>
        <taxon>Marmotini</taxon>
        <taxon>Marmota</taxon>
    </lineage>
</organism>
<name>A0A5E4CX51_MARMO</name>
<accession>A0A5E4CX51</accession>
<dbReference type="AlphaFoldDB" id="A0A5E4CX51"/>
<comment type="caution">
    <text evidence="1">The sequence shown here is derived from an EMBL/GenBank/DDBJ whole genome shotgun (WGS) entry which is preliminary data.</text>
</comment>
<protein>
    <submittedName>
        <fullName evidence="1">Uncharacterized protein</fullName>
    </submittedName>
</protein>
<sequence length="88" mass="10073">MPTHTRAATPGDVHLLMTCGCVLVTSSFSALSGYQEFPSGYLHWTPDRDVREHQARTRLPFEMLVYSHTTQSNTRGDWLTLHDLTLRR</sequence>
<reference evidence="1" key="1">
    <citation type="submission" date="2019-04" db="EMBL/GenBank/DDBJ databases">
        <authorList>
            <person name="Alioto T."/>
            <person name="Alioto T."/>
        </authorList>
    </citation>
    <scope>NUCLEOTIDE SEQUENCE [LARGE SCALE GENOMIC DNA]</scope>
</reference>
<proteinExistence type="predicted"/>
<evidence type="ECO:0000313" key="1">
    <source>
        <dbReference type="EMBL" id="VTJ86345.1"/>
    </source>
</evidence>
<keyword evidence="2" id="KW-1185">Reference proteome</keyword>
<gene>
    <name evidence="1" type="ORF">MONAX_5E044350</name>
</gene>